<comment type="caution">
    <text evidence="7">The sequence shown here is derived from an EMBL/GenBank/DDBJ whole genome shotgun (WGS) entry which is preliminary data.</text>
</comment>
<proteinExistence type="predicted"/>
<feature type="region of interest" description="Disordered" evidence="5">
    <location>
        <begin position="73"/>
        <end position="96"/>
    </location>
</feature>
<evidence type="ECO:0000313" key="8">
    <source>
        <dbReference type="Proteomes" id="UP001385951"/>
    </source>
</evidence>
<reference evidence="7 8" key="1">
    <citation type="submission" date="2022-09" db="EMBL/GenBank/DDBJ databases">
        <authorList>
            <person name="Palmer J.M."/>
        </authorList>
    </citation>
    <scope>NUCLEOTIDE SEQUENCE [LARGE SCALE GENOMIC DNA]</scope>
    <source>
        <strain evidence="7 8">DSM 7382</strain>
    </source>
</reference>
<keyword evidence="1" id="KW-0479">Metal-binding</keyword>
<dbReference type="SUPFAM" id="SSF144232">
    <property type="entry name" value="HIT/MYND zinc finger-like"/>
    <property type="match status" value="1"/>
</dbReference>
<dbReference type="Pfam" id="PF01753">
    <property type="entry name" value="zf-MYND"/>
    <property type="match status" value="1"/>
</dbReference>
<evidence type="ECO:0000256" key="2">
    <source>
        <dbReference type="ARBA" id="ARBA00022771"/>
    </source>
</evidence>
<dbReference type="GO" id="GO:0008270">
    <property type="term" value="F:zinc ion binding"/>
    <property type="evidence" value="ECO:0007669"/>
    <property type="project" value="UniProtKB-KW"/>
</dbReference>
<keyword evidence="2 4" id="KW-0863">Zinc-finger</keyword>
<dbReference type="EMBL" id="JASBNA010000020">
    <property type="protein sequence ID" value="KAK7685515.1"/>
    <property type="molecule type" value="Genomic_DNA"/>
</dbReference>
<name>A0AAW0FWF0_9APHY</name>
<dbReference type="Gene3D" id="6.10.140.2220">
    <property type="match status" value="1"/>
</dbReference>
<feature type="domain" description="MYND-type" evidence="6">
    <location>
        <begin position="21"/>
        <end position="69"/>
    </location>
</feature>
<keyword evidence="3" id="KW-0862">Zinc</keyword>
<evidence type="ECO:0000256" key="4">
    <source>
        <dbReference type="PROSITE-ProRule" id="PRU00134"/>
    </source>
</evidence>
<organism evidence="7 8">
    <name type="scientific">Cerrena zonata</name>
    <dbReference type="NCBI Taxonomy" id="2478898"/>
    <lineage>
        <taxon>Eukaryota</taxon>
        <taxon>Fungi</taxon>
        <taxon>Dikarya</taxon>
        <taxon>Basidiomycota</taxon>
        <taxon>Agaricomycotina</taxon>
        <taxon>Agaricomycetes</taxon>
        <taxon>Polyporales</taxon>
        <taxon>Cerrenaceae</taxon>
        <taxon>Cerrena</taxon>
    </lineage>
</organism>
<dbReference type="AlphaFoldDB" id="A0AAW0FWF0"/>
<accession>A0AAW0FWF0</accession>
<dbReference type="Proteomes" id="UP001385951">
    <property type="component" value="Unassembled WGS sequence"/>
</dbReference>
<gene>
    <name evidence="7" type="ORF">QCA50_011381</name>
</gene>
<keyword evidence="8" id="KW-1185">Reference proteome</keyword>
<evidence type="ECO:0000256" key="3">
    <source>
        <dbReference type="ARBA" id="ARBA00022833"/>
    </source>
</evidence>
<sequence>MSTSTNNFDSQRLLRRQHEQCHNCHISKADSSARSIGNVTLRECASCHVAKYCSRACQRSHWKVHKPRCAQHKEQAEKLNARHQEPSGDSNDATLRPQDMLNEVGSWKKRAMPFLFQAGYNAFDLAGNYLAWIDNFLVISLERLPEVDASSPHWSRFRVLKVEKMHVRDFCEEAAMSPKDVKDLVDQKTLMEDENIRKGAHGTISIALKISCPRFPDVALVNFLYAAYMKGDERAINITSNWKEEFMDSLGKMCEGDA</sequence>
<dbReference type="PROSITE" id="PS50865">
    <property type="entry name" value="ZF_MYND_2"/>
    <property type="match status" value="1"/>
</dbReference>
<evidence type="ECO:0000259" key="6">
    <source>
        <dbReference type="PROSITE" id="PS50865"/>
    </source>
</evidence>
<evidence type="ECO:0000313" key="7">
    <source>
        <dbReference type="EMBL" id="KAK7685515.1"/>
    </source>
</evidence>
<dbReference type="InterPro" id="IPR002893">
    <property type="entry name" value="Znf_MYND"/>
</dbReference>
<evidence type="ECO:0000256" key="1">
    <source>
        <dbReference type="ARBA" id="ARBA00022723"/>
    </source>
</evidence>
<feature type="compositionally biased region" description="Basic and acidic residues" evidence="5">
    <location>
        <begin position="73"/>
        <end position="86"/>
    </location>
</feature>
<evidence type="ECO:0000256" key="5">
    <source>
        <dbReference type="SAM" id="MobiDB-lite"/>
    </source>
</evidence>
<protein>
    <recommendedName>
        <fullName evidence="6">MYND-type domain-containing protein</fullName>
    </recommendedName>
</protein>